<proteinExistence type="predicted"/>
<dbReference type="PANTHER" id="PTHR47495">
    <property type="entry name" value="ALDEHYDE DEHYDROGENASE"/>
    <property type="match status" value="1"/>
</dbReference>
<dbReference type="InterPro" id="IPR000674">
    <property type="entry name" value="Ald_Oxase/Xan_DH_a/b"/>
</dbReference>
<dbReference type="Gene3D" id="3.90.1170.50">
    <property type="entry name" value="Aldehyde oxidase/xanthine dehydrogenase, a/b hammerhead"/>
    <property type="match status" value="1"/>
</dbReference>
<evidence type="ECO:0000313" key="2">
    <source>
        <dbReference type="EMBL" id="TGD71745.1"/>
    </source>
</evidence>
<dbReference type="InterPro" id="IPR006311">
    <property type="entry name" value="TAT_signal"/>
</dbReference>
<dbReference type="Pfam" id="PF02738">
    <property type="entry name" value="MoCoBD_1"/>
    <property type="match status" value="1"/>
</dbReference>
<dbReference type="Proteomes" id="UP000298050">
    <property type="component" value="Unassembled WGS sequence"/>
</dbReference>
<gene>
    <name evidence="2" type="ORF">E4634_16655</name>
</gene>
<dbReference type="PANTHER" id="PTHR47495:SF2">
    <property type="entry name" value="ALDEHYDE DEHYDROGENASE"/>
    <property type="match status" value="1"/>
</dbReference>
<dbReference type="RefSeq" id="WP_135445789.1">
    <property type="nucleotide sequence ID" value="NZ_SRLE01000012.1"/>
</dbReference>
<evidence type="ECO:0000313" key="3">
    <source>
        <dbReference type="Proteomes" id="UP000298050"/>
    </source>
</evidence>
<dbReference type="SUPFAM" id="SSF56003">
    <property type="entry name" value="Molybdenum cofactor-binding domain"/>
    <property type="match status" value="2"/>
</dbReference>
<dbReference type="SMART" id="SM01008">
    <property type="entry name" value="Ald_Xan_dh_C"/>
    <property type="match status" value="1"/>
</dbReference>
<dbReference type="InterPro" id="IPR012368">
    <property type="entry name" value="OxRdtase_Mopterin-bd_su_IorB"/>
</dbReference>
<dbReference type="Gene3D" id="3.30.365.10">
    <property type="entry name" value="Aldehyde oxidase/xanthine dehydrogenase, molybdopterin binding domain"/>
    <property type="match status" value="4"/>
</dbReference>
<sequence length="717" mass="76042">MSLTRRAFIRNLSATGGGLCLGFTLHSRAQGPDELRPNAFLRISPTGAIALQIHKAEMGQGVVTGFCTVVAEELGVLPEAIDFQFAPVDPAFKDPDFHMQITGGSTSLRVNYTMLRRTGASARDMLLRAASARSGKPYAALACVEGRVRDTDGGVDFSFAELADEAAGFPVPEDPPLKAAADFTLVGRFDDRLDSASKVDGSARYGIDAGPPGVPLAVMVRPPVAHGRMTGFSADAARAMPGVLAVVAVDGGVAVVAGNYWRARKAAEAVEVRWEASSSELVDSQRIDDALRAAFRDGDFREVREDGAPPPENAGALLEAEYSVPFLAHAAMEPLNCTLVPDGDGAEVWVGTQAPDLARSFAALGLGIDEERIVVHNQFLGGGFGRRAFADNVFEAAQIARAIDGPVKLVWSREDDTRHDFYRPASRSQLRARLDGGHVLGWEHRIAGPSVMQSAAASIAPGLLPGWIPDGLIRFGAGLLGDRDGSSVEGAKELPYAFDHVRVSYCNVETPVRLGFWRSVGHSFNAFVVECFVDELAHAAGEDPLAFRRRHLAADSPQRRVLDAVATLAGWGAAPAGHFQGVAVHASFESVVAEVVEISLSDGQPKLEKVYCAVDCGTAVNPDIVRAQMESGIVFGLTAALKGEITFVDGAVQQGNFHDYEILRMHEVPPIEVAIIDSDAPPTGVGEPGTPPAAPALANAIFAATGQRLRSLPLRLA</sequence>
<dbReference type="InterPro" id="IPR037165">
    <property type="entry name" value="AldOxase/xan_DH_Mopterin-bd_sf"/>
</dbReference>
<accession>A0A4Z0LXD6</accession>
<name>A0A4Z0LXD6_9GAMM</name>
<keyword evidence="3" id="KW-1185">Reference proteome</keyword>
<comment type="caution">
    <text evidence="2">The sequence shown here is derived from an EMBL/GenBank/DDBJ whole genome shotgun (WGS) entry which is preliminary data.</text>
</comment>
<dbReference type="OrthoDB" id="9767994at2"/>
<organism evidence="2 3">
    <name type="scientific">Mangrovimicrobium sediminis</name>
    <dbReference type="NCBI Taxonomy" id="2562682"/>
    <lineage>
        <taxon>Bacteria</taxon>
        <taxon>Pseudomonadati</taxon>
        <taxon>Pseudomonadota</taxon>
        <taxon>Gammaproteobacteria</taxon>
        <taxon>Cellvibrionales</taxon>
        <taxon>Halieaceae</taxon>
        <taxon>Mangrovimicrobium</taxon>
    </lineage>
</organism>
<dbReference type="PROSITE" id="PS51318">
    <property type="entry name" value="TAT"/>
    <property type="match status" value="1"/>
</dbReference>
<dbReference type="InterPro" id="IPR008274">
    <property type="entry name" value="AldOxase/xan_DH_MoCoBD1"/>
</dbReference>
<dbReference type="InterPro" id="IPR046867">
    <property type="entry name" value="AldOxase/xan_DH_MoCoBD2"/>
</dbReference>
<dbReference type="GO" id="GO:0016491">
    <property type="term" value="F:oxidoreductase activity"/>
    <property type="evidence" value="ECO:0007669"/>
    <property type="project" value="InterPro"/>
</dbReference>
<evidence type="ECO:0000259" key="1">
    <source>
        <dbReference type="SMART" id="SM01008"/>
    </source>
</evidence>
<feature type="domain" description="Aldehyde oxidase/xanthine dehydrogenase a/b hammerhead" evidence="1">
    <location>
        <begin position="200"/>
        <end position="278"/>
    </location>
</feature>
<reference evidence="2 3" key="1">
    <citation type="submission" date="2019-04" db="EMBL/GenBank/DDBJ databases">
        <title>Taxonomy of novel Haliea sp. from mangrove soil of West Coast of India.</title>
        <authorList>
            <person name="Verma A."/>
            <person name="Kumar P."/>
            <person name="Krishnamurthi S."/>
        </authorList>
    </citation>
    <scope>NUCLEOTIDE SEQUENCE [LARGE SCALE GENOMIC DNA]</scope>
    <source>
        <strain evidence="2 3">SAOS-164</strain>
    </source>
</reference>
<dbReference type="EMBL" id="SRLE01000012">
    <property type="protein sequence ID" value="TGD71745.1"/>
    <property type="molecule type" value="Genomic_DNA"/>
</dbReference>
<dbReference type="Pfam" id="PF20256">
    <property type="entry name" value="MoCoBD_2"/>
    <property type="match status" value="2"/>
</dbReference>
<protein>
    <submittedName>
        <fullName evidence="2">Xanthine dehydrogenase family protein molybdopterin-binding subunit</fullName>
    </submittedName>
</protein>
<dbReference type="AlphaFoldDB" id="A0A4Z0LXD6"/>
<dbReference type="InterPro" id="IPR052516">
    <property type="entry name" value="N-heterocyclic_Hydroxylase"/>
</dbReference>
<dbReference type="PIRSF" id="PIRSF036389">
    <property type="entry name" value="IOR_B"/>
    <property type="match status" value="1"/>
</dbReference>